<dbReference type="AlphaFoldDB" id="A0A0F3KXD6"/>
<keyword evidence="1" id="KW-0732">Signal</keyword>
<dbReference type="EMBL" id="JZRB01000018">
    <property type="protein sequence ID" value="KJV34774.1"/>
    <property type="molecule type" value="Genomic_DNA"/>
</dbReference>
<name>A0A0F3KXD6_9GAMM</name>
<feature type="signal peptide" evidence="1">
    <location>
        <begin position="1"/>
        <end position="18"/>
    </location>
</feature>
<reference evidence="2 3" key="1">
    <citation type="submission" date="2015-03" db="EMBL/GenBank/DDBJ databases">
        <title>Draft genome sequence of Luteibacter yeojuensis strain SU11.</title>
        <authorList>
            <person name="Sulaiman J."/>
            <person name="Priya K."/>
            <person name="Chan K.-G."/>
        </authorList>
    </citation>
    <scope>NUCLEOTIDE SEQUENCE [LARGE SCALE GENOMIC DNA]</scope>
    <source>
        <strain evidence="2 3">SU11</strain>
    </source>
</reference>
<evidence type="ECO:0000313" key="3">
    <source>
        <dbReference type="Proteomes" id="UP000033651"/>
    </source>
</evidence>
<dbReference type="OrthoDB" id="5955350at2"/>
<sequence length="119" mass="12818">MKVWVVLGAGAFVWLASACSRGPEIHITSQPPAAAADIRVEGDSGSATWTWGHGDLKEKIIAVADSRSKRGGHPADGDIRLTLEDGTVLRLAQQRSFFICQAGCEKKHMPITWVSAAYE</sequence>
<comment type="caution">
    <text evidence="2">The sequence shown here is derived from an EMBL/GenBank/DDBJ whole genome shotgun (WGS) entry which is preliminary data.</text>
</comment>
<dbReference type="RefSeq" id="WP_045829300.1">
    <property type="nucleotide sequence ID" value="NZ_JZRB01000018.1"/>
</dbReference>
<evidence type="ECO:0000313" key="2">
    <source>
        <dbReference type="EMBL" id="KJV34774.1"/>
    </source>
</evidence>
<gene>
    <name evidence="2" type="ORF">VI08_09300</name>
</gene>
<evidence type="ECO:0008006" key="4">
    <source>
        <dbReference type="Google" id="ProtNLM"/>
    </source>
</evidence>
<feature type="chain" id="PRO_5002463187" description="Lipoprotein" evidence="1">
    <location>
        <begin position="19"/>
        <end position="119"/>
    </location>
</feature>
<keyword evidence="3" id="KW-1185">Reference proteome</keyword>
<evidence type="ECO:0000256" key="1">
    <source>
        <dbReference type="SAM" id="SignalP"/>
    </source>
</evidence>
<accession>A0A0F3KXD6</accession>
<dbReference type="PROSITE" id="PS51257">
    <property type="entry name" value="PROKAR_LIPOPROTEIN"/>
    <property type="match status" value="1"/>
</dbReference>
<protein>
    <recommendedName>
        <fullName evidence="4">Lipoprotein</fullName>
    </recommendedName>
</protein>
<dbReference type="PATRIC" id="fig|345309.4.peg.1089"/>
<dbReference type="Proteomes" id="UP000033651">
    <property type="component" value="Unassembled WGS sequence"/>
</dbReference>
<organism evidence="2 3">
    <name type="scientific">Luteibacter yeojuensis</name>
    <dbReference type="NCBI Taxonomy" id="345309"/>
    <lineage>
        <taxon>Bacteria</taxon>
        <taxon>Pseudomonadati</taxon>
        <taxon>Pseudomonadota</taxon>
        <taxon>Gammaproteobacteria</taxon>
        <taxon>Lysobacterales</taxon>
        <taxon>Rhodanobacteraceae</taxon>
        <taxon>Luteibacter</taxon>
    </lineage>
</organism>
<proteinExistence type="predicted"/>